<dbReference type="GO" id="GO:0006820">
    <property type="term" value="P:monoatomic anion transport"/>
    <property type="evidence" value="ECO:0007669"/>
    <property type="project" value="TreeGrafter"/>
</dbReference>
<feature type="transmembrane region" description="Helical" evidence="5">
    <location>
        <begin position="185"/>
        <end position="203"/>
    </location>
</feature>
<reference evidence="8" key="1">
    <citation type="submission" date="2022-01" db="EMBL/GenBank/DDBJ databases">
        <authorList>
            <person name="King R."/>
        </authorList>
    </citation>
    <scope>NUCLEOTIDE SEQUENCE</scope>
</reference>
<feature type="transmembrane region" description="Helical" evidence="5">
    <location>
        <begin position="290"/>
        <end position="308"/>
    </location>
</feature>
<evidence type="ECO:0000256" key="1">
    <source>
        <dbReference type="ARBA" id="ARBA00004141"/>
    </source>
</evidence>
<evidence type="ECO:0000256" key="2">
    <source>
        <dbReference type="ARBA" id="ARBA00022692"/>
    </source>
</evidence>
<evidence type="ECO:0000313" key="9">
    <source>
        <dbReference type="Proteomes" id="UP001153712"/>
    </source>
</evidence>
<feature type="chain" id="PRO_5040385808" description="Major facilitator superfamily (MFS) profile domain-containing protein" evidence="6">
    <location>
        <begin position="29"/>
        <end position="467"/>
    </location>
</feature>
<sequence>MTTIVGPRFGKRHIQVALMFCLLSIAFAMRMQLSEAMVAMTSRKNPVSPNPDVKLFDWDNQSVLLSTFWWGYPWLQILAANLGRVYGTKYFLIGAMVVNSTFCCLVPFFTIKWDSTGLIVIRILQGLSQGFFYPSCNNLLSVWSPVSERATLGNIVYSGAFFGTIITMPLVSLFSTTWYGWPLSFYVYGVVGYLWAIAFYFFGASFPSSHRHITVEEKEYIEKNLDSSKEKMNIPWLEILKNRPFWAVFVVQVGQFFCNLILMLETPLYLFKVMNFDIEWNGILSAAPNVASFLFMIIFGTIGDYLINKDIFKIQFSRKFFTTIGSLVPATSLLILAFSPKEAKVLSVFMLILAAGSASACGSGAVVNHIDLSPNFAGVLLGIINTSGTFVSITGPLAVQVIVTDETDKDQWKIIFCIAAAVYVMPWVIYTIFASAEVQKFDGSPSENIIERKERLKKHSVISIMSM</sequence>
<evidence type="ECO:0000256" key="6">
    <source>
        <dbReference type="SAM" id="SignalP"/>
    </source>
</evidence>
<feature type="transmembrane region" description="Helical" evidence="5">
    <location>
        <begin position="320"/>
        <end position="339"/>
    </location>
</feature>
<keyword evidence="3 5" id="KW-1133">Transmembrane helix</keyword>
<evidence type="ECO:0000256" key="5">
    <source>
        <dbReference type="SAM" id="Phobius"/>
    </source>
</evidence>
<feature type="domain" description="Major facilitator superfamily (MFS) profile" evidence="7">
    <location>
        <begin position="16"/>
        <end position="438"/>
    </location>
</feature>
<feature type="transmembrane region" description="Helical" evidence="5">
    <location>
        <begin position="60"/>
        <end position="78"/>
    </location>
</feature>
<feature type="transmembrane region" description="Helical" evidence="5">
    <location>
        <begin position="411"/>
        <end position="433"/>
    </location>
</feature>
<dbReference type="Pfam" id="PF07690">
    <property type="entry name" value="MFS_1"/>
    <property type="match status" value="1"/>
</dbReference>
<dbReference type="InterPro" id="IPR050382">
    <property type="entry name" value="MFS_Na/Anion_cotransporter"/>
</dbReference>
<dbReference type="Proteomes" id="UP001153712">
    <property type="component" value="Chromosome 3"/>
</dbReference>
<dbReference type="InterPro" id="IPR020846">
    <property type="entry name" value="MFS_dom"/>
</dbReference>
<feature type="transmembrane region" description="Helical" evidence="5">
    <location>
        <begin position="90"/>
        <end position="111"/>
    </location>
</feature>
<feature type="signal peptide" evidence="6">
    <location>
        <begin position="1"/>
        <end position="28"/>
    </location>
</feature>
<dbReference type="Gene3D" id="1.20.1250.20">
    <property type="entry name" value="MFS general substrate transporter like domains"/>
    <property type="match status" value="2"/>
</dbReference>
<accession>A0A9N9XS12</accession>
<keyword evidence="6" id="KW-0732">Signal</keyword>
<gene>
    <name evidence="8" type="ORF">PHYEVI_LOCUS6117</name>
</gene>
<dbReference type="AlphaFoldDB" id="A0A9N9XS12"/>
<feature type="transmembrane region" description="Helical" evidence="5">
    <location>
        <begin position="345"/>
        <end position="367"/>
    </location>
</feature>
<dbReference type="PANTHER" id="PTHR11662:SF280">
    <property type="entry name" value="FI21844P1-RELATED"/>
    <property type="match status" value="1"/>
</dbReference>
<evidence type="ECO:0000256" key="3">
    <source>
        <dbReference type="ARBA" id="ARBA00022989"/>
    </source>
</evidence>
<comment type="subcellular location">
    <subcellularLocation>
        <location evidence="1">Membrane</location>
        <topology evidence="1">Multi-pass membrane protein</topology>
    </subcellularLocation>
</comment>
<dbReference type="GO" id="GO:0016020">
    <property type="term" value="C:membrane"/>
    <property type="evidence" value="ECO:0007669"/>
    <property type="project" value="UniProtKB-SubCell"/>
</dbReference>
<feature type="transmembrane region" description="Helical" evidence="5">
    <location>
        <begin position="245"/>
        <end position="270"/>
    </location>
</feature>
<protein>
    <recommendedName>
        <fullName evidence="7">Major facilitator superfamily (MFS) profile domain-containing protein</fullName>
    </recommendedName>
</protein>
<evidence type="ECO:0000256" key="4">
    <source>
        <dbReference type="ARBA" id="ARBA00023136"/>
    </source>
</evidence>
<feature type="transmembrane region" description="Helical" evidence="5">
    <location>
        <begin position="379"/>
        <end position="399"/>
    </location>
</feature>
<dbReference type="SUPFAM" id="SSF103473">
    <property type="entry name" value="MFS general substrate transporter"/>
    <property type="match status" value="1"/>
</dbReference>
<name>A0A9N9XS12_PHYSR</name>
<keyword evidence="2 5" id="KW-0812">Transmembrane</keyword>
<dbReference type="GO" id="GO:0022857">
    <property type="term" value="F:transmembrane transporter activity"/>
    <property type="evidence" value="ECO:0007669"/>
    <property type="project" value="InterPro"/>
</dbReference>
<keyword evidence="9" id="KW-1185">Reference proteome</keyword>
<dbReference type="PANTHER" id="PTHR11662">
    <property type="entry name" value="SOLUTE CARRIER FAMILY 17"/>
    <property type="match status" value="1"/>
</dbReference>
<dbReference type="InterPro" id="IPR011701">
    <property type="entry name" value="MFS"/>
</dbReference>
<dbReference type="InterPro" id="IPR036259">
    <property type="entry name" value="MFS_trans_sf"/>
</dbReference>
<dbReference type="FunFam" id="1.20.1250.20:FF:000532">
    <property type="entry name" value="SLC (SoLute Carrier) homolog"/>
    <property type="match status" value="1"/>
</dbReference>
<keyword evidence="4 5" id="KW-0472">Membrane</keyword>
<evidence type="ECO:0000259" key="7">
    <source>
        <dbReference type="PROSITE" id="PS50850"/>
    </source>
</evidence>
<evidence type="ECO:0000313" key="8">
    <source>
        <dbReference type="EMBL" id="CAG9859749.1"/>
    </source>
</evidence>
<proteinExistence type="predicted"/>
<dbReference type="PROSITE" id="PS50850">
    <property type="entry name" value="MFS"/>
    <property type="match status" value="1"/>
</dbReference>
<dbReference type="OrthoDB" id="2985014at2759"/>
<feature type="transmembrane region" description="Helical" evidence="5">
    <location>
        <begin position="155"/>
        <end position="179"/>
    </location>
</feature>
<dbReference type="EMBL" id="OU900096">
    <property type="protein sequence ID" value="CAG9859749.1"/>
    <property type="molecule type" value="Genomic_DNA"/>
</dbReference>
<organism evidence="8 9">
    <name type="scientific">Phyllotreta striolata</name>
    <name type="common">Striped flea beetle</name>
    <name type="synonym">Crioceris striolata</name>
    <dbReference type="NCBI Taxonomy" id="444603"/>
    <lineage>
        <taxon>Eukaryota</taxon>
        <taxon>Metazoa</taxon>
        <taxon>Ecdysozoa</taxon>
        <taxon>Arthropoda</taxon>
        <taxon>Hexapoda</taxon>
        <taxon>Insecta</taxon>
        <taxon>Pterygota</taxon>
        <taxon>Neoptera</taxon>
        <taxon>Endopterygota</taxon>
        <taxon>Coleoptera</taxon>
        <taxon>Polyphaga</taxon>
        <taxon>Cucujiformia</taxon>
        <taxon>Chrysomeloidea</taxon>
        <taxon>Chrysomelidae</taxon>
        <taxon>Galerucinae</taxon>
        <taxon>Alticini</taxon>
        <taxon>Phyllotreta</taxon>
    </lineage>
</organism>